<evidence type="ECO:0000256" key="8">
    <source>
        <dbReference type="SAM" id="SignalP"/>
    </source>
</evidence>
<keyword evidence="4 8" id="KW-0732">Signal</keyword>
<evidence type="ECO:0000256" key="3">
    <source>
        <dbReference type="ARBA" id="ARBA00022651"/>
    </source>
</evidence>
<keyword evidence="10" id="KW-1185">Reference proteome</keyword>
<dbReference type="PANTHER" id="PTHR38050:SF2">
    <property type="entry name" value="FERULOYL ESTERASE C-RELATED"/>
    <property type="match status" value="1"/>
</dbReference>
<accession>A0A1H4EFF6</accession>
<gene>
    <name evidence="9" type="ORF">SAMN05444145_10765</name>
</gene>
<sequence length="283" mass="31982">MKYILHIALLFATAACHAQQTPRYTLRSGGIERTYRLHLPEGLAENAPLVIVLHGYGGEALPERFGMNETADRHGFAVCYPQGERDGRGKTCWNVGYPFQADMAVDDVRFLDDLIRHLRKKHRLSRRNVFCTGMSNGGDMCYLLASRRPETYAALGPVAGFMSVEILRSDRSPHPVPLFEIHGTEDRTTLWEGDLRNEGGWGAYVSIPTAVNYWAAKNKCPEQRIDTLPSRPGDLQVIAHRYTGGTDGCEVWLYETVGGKHSWTKTGVDTCEELWRFFSRYVR</sequence>
<dbReference type="AlphaFoldDB" id="A0A1H4EFF6"/>
<dbReference type="InterPro" id="IPR043595">
    <property type="entry name" value="FaeB/C/D"/>
</dbReference>
<dbReference type="RefSeq" id="WP_010265256.1">
    <property type="nucleotide sequence ID" value="NZ_CAEG01000016.1"/>
</dbReference>
<keyword evidence="2" id="KW-0964">Secreted</keyword>
<dbReference type="Proteomes" id="UP000183253">
    <property type="component" value="Unassembled WGS sequence"/>
</dbReference>
<evidence type="ECO:0000256" key="5">
    <source>
        <dbReference type="ARBA" id="ARBA00022801"/>
    </source>
</evidence>
<dbReference type="GO" id="GO:0030600">
    <property type="term" value="F:feruloyl esterase activity"/>
    <property type="evidence" value="ECO:0007669"/>
    <property type="project" value="InterPro"/>
</dbReference>
<keyword evidence="6" id="KW-0119">Carbohydrate metabolism</keyword>
<proteinExistence type="predicted"/>
<protein>
    <submittedName>
        <fullName evidence="9">Polyhydroxybutyrate depolymerase</fullName>
    </submittedName>
</protein>
<dbReference type="GO" id="GO:0005576">
    <property type="term" value="C:extracellular region"/>
    <property type="evidence" value="ECO:0007669"/>
    <property type="project" value="UniProtKB-SubCell"/>
</dbReference>
<keyword evidence="5" id="KW-0378">Hydrolase</keyword>
<keyword evidence="7" id="KW-0624">Polysaccharide degradation</keyword>
<dbReference type="InterPro" id="IPR010126">
    <property type="entry name" value="Esterase_phb"/>
</dbReference>
<feature type="chain" id="PRO_5010292708" evidence="8">
    <location>
        <begin position="19"/>
        <end position="283"/>
    </location>
</feature>
<keyword evidence="3" id="KW-0858">Xylan degradation</keyword>
<comment type="subcellular location">
    <subcellularLocation>
        <location evidence="1">Secreted</location>
    </subcellularLocation>
</comment>
<dbReference type="EMBL" id="FNRI01000007">
    <property type="protein sequence ID" value="SEA83567.1"/>
    <property type="molecule type" value="Genomic_DNA"/>
</dbReference>
<evidence type="ECO:0000313" key="10">
    <source>
        <dbReference type="Proteomes" id="UP000183253"/>
    </source>
</evidence>
<evidence type="ECO:0000256" key="4">
    <source>
        <dbReference type="ARBA" id="ARBA00022729"/>
    </source>
</evidence>
<evidence type="ECO:0000256" key="7">
    <source>
        <dbReference type="ARBA" id="ARBA00023326"/>
    </source>
</evidence>
<reference evidence="9 10" key="1">
    <citation type="submission" date="2016-10" db="EMBL/GenBank/DDBJ databases">
        <authorList>
            <person name="de Groot N.N."/>
        </authorList>
    </citation>
    <scope>NUCLEOTIDE SEQUENCE [LARGE SCALE GENOMIC DNA]</scope>
    <source>
        <strain evidence="9 10">DSM 25383</strain>
    </source>
</reference>
<evidence type="ECO:0000256" key="1">
    <source>
        <dbReference type="ARBA" id="ARBA00004613"/>
    </source>
</evidence>
<evidence type="ECO:0000313" key="9">
    <source>
        <dbReference type="EMBL" id="SEA83567.1"/>
    </source>
</evidence>
<name>A0A1H4EFF6_9BACT</name>
<dbReference type="Pfam" id="PF10503">
    <property type="entry name" value="Esterase_PHB"/>
    <property type="match status" value="1"/>
</dbReference>
<dbReference type="PANTHER" id="PTHR38050">
    <property type="match status" value="1"/>
</dbReference>
<dbReference type="Gene3D" id="3.40.50.1820">
    <property type="entry name" value="alpha/beta hydrolase"/>
    <property type="match status" value="1"/>
</dbReference>
<feature type="signal peptide" evidence="8">
    <location>
        <begin position="1"/>
        <end position="18"/>
    </location>
</feature>
<organism evidence="9 10">
    <name type="scientific">Alistipes timonensis JC136</name>
    <dbReference type="NCBI Taxonomy" id="1033731"/>
    <lineage>
        <taxon>Bacteria</taxon>
        <taxon>Pseudomonadati</taxon>
        <taxon>Bacteroidota</taxon>
        <taxon>Bacteroidia</taxon>
        <taxon>Bacteroidales</taxon>
        <taxon>Rikenellaceae</taxon>
        <taxon>Alistipes</taxon>
    </lineage>
</organism>
<dbReference type="SUPFAM" id="SSF53474">
    <property type="entry name" value="alpha/beta-Hydrolases"/>
    <property type="match status" value="1"/>
</dbReference>
<dbReference type="OrthoDB" id="9764953at2"/>
<dbReference type="STRING" id="1033731.SAMN05444145_10765"/>
<evidence type="ECO:0000256" key="6">
    <source>
        <dbReference type="ARBA" id="ARBA00023277"/>
    </source>
</evidence>
<dbReference type="InterPro" id="IPR029058">
    <property type="entry name" value="AB_hydrolase_fold"/>
</dbReference>
<dbReference type="PROSITE" id="PS51257">
    <property type="entry name" value="PROKAR_LIPOPROTEIN"/>
    <property type="match status" value="1"/>
</dbReference>
<dbReference type="GO" id="GO:0045493">
    <property type="term" value="P:xylan catabolic process"/>
    <property type="evidence" value="ECO:0007669"/>
    <property type="project" value="UniProtKB-KW"/>
</dbReference>
<evidence type="ECO:0000256" key="2">
    <source>
        <dbReference type="ARBA" id="ARBA00022525"/>
    </source>
</evidence>